<evidence type="ECO:0000256" key="5">
    <source>
        <dbReference type="ARBA" id="ARBA00022694"/>
    </source>
</evidence>
<dbReference type="EC" id="2.5.1.75" evidence="10"/>
<gene>
    <name evidence="10 14" type="primary">miaA</name>
    <name evidence="14" type="ORF">M8332_03215</name>
</gene>
<proteinExistence type="inferred from homology"/>
<accession>A0ABY5C502</accession>
<keyword evidence="7 10" id="KW-0067">ATP-binding</keyword>
<dbReference type="EMBL" id="CP097478">
    <property type="protein sequence ID" value="USS93859.1"/>
    <property type="molecule type" value="Genomic_DNA"/>
</dbReference>
<dbReference type="Gene3D" id="3.40.50.300">
    <property type="entry name" value="P-loop containing nucleotide triphosphate hydrolases"/>
    <property type="match status" value="1"/>
</dbReference>
<dbReference type="NCBIfam" id="TIGR00174">
    <property type="entry name" value="miaA"/>
    <property type="match status" value="1"/>
</dbReference>
<evidence type="ECO:0000256" key="6">
    <source>
        <dbReference type="ARBA" id="ARBA00022741"/>
    </source>
</evidence>
<dbReference type="InterPro" id="IPR018022">
    <property type="entry name" value="IPT"/>
</dbReference>
<comment type="catalytic activity">
    <reaction evidence="9 10 11">
        <text>adenosine(37) in tRNA + dimethylallyl diphosphate = N(6)-dimethylallyladenosine(37) in tRNA + diphosphate</text>
        <dbReference type="Rhea" id="RHEA:26482"/>
        <dbReference type="Rhea" id="RHEA-COMP:10162"/>
        <dbReference type="Rhea" id="RHEA-COMP:10375"/>
        <dbReference type="ChEBI" id="CHEBI:33019"/>
        <dbReference type="ChEBI" id="CHEBI:57623"/>
        <dbReference type="ChEBI" id="CHEBI:74411"/>
        <dbReference type="ChEBI" id="CHEBI:74415"/>
        <dbReference type="EC" id="2.5.1.75"/>
    </reaction>
</comment>
<evidence type="ECO:0000256" key="3">
    <source>
        <dbReference type="ARBA" id="ARBA00005842"/>
    </source>
</evidence>
<keyword evidence="6 10" id="KW-0547">Nucleotide-binding</keyword>
<comment type="caution">
    <text evidence="10">Lacks conserved residue(s) required for the propagation of feature annotation.</text>
</comment>
<protein>
    <recommendedName>
        <fullName evidence="10">tRNA dimethylallyltransferase</fullName>
        <ecNumber evidence="10">2.5.1.75</ecNumber>
    </recommendedName>
    <alternativeName>
        <fullName evidence="10">Dimethylallyl diphosphate:tRNA dimethylallyltransferase</fullName>
        <shortName evidence="10">DMAPP:tRNA dimethylallyltransferase</shortName>
        <shortName evidence="10">DMATase</shortName>
    </alternativeName>
    <alternativeName>
        <fullName evidence="10">Isopentenyl-diphosphate:tRNA isopentenyltransferase</fullName>
        <shortName evidence="10">IPP transferase</shortName>
        <shortName evidence="10">IPPT</shortName>
        <shortName evidence="10">IPTase</shortName>
    </alternativeName>
</protein>
<keyword evidence="15" id="KW-1185">Reference proteome</keyword>
<dbReference type="Gene3D" id="1.10.20.140">
    <property type="match status" value="1"/>
</dbReference>
<dbReference type="GO" id="GO:0052381">
    <property type="term" value="F:tRNA dimethylallyltransferase activity"/>
    <property type="evidence" value="ECO:0007669"/>
    <property type="project" value="UniProtKB-EC"/>
</dbReference>
<evidence type="ECO:0000313" key="14">
    <source>
        <dbReference type="EMBL" id="USS93859.1"/>
    </source>
</evidence>
<comment type="subunit">
    <text evidence="10">Monomer.</text>
</comment>
<sequence>MKPKVLAVVGPTAVGKSALAITLAQRFNGEIISGDSMQVYRHLDVGTAKVTAAEQAVVPHHLIDILDVQEQYGVQRFVVDCNRAITEIRTRKKLPIIVGGTGYYLQALFQGLQLGGQASSDPAVQAELAAERERFGAQAMWSQLQRVDPTAAANIDPHNERRVLRALEIYRVTGHKPSQQPKAPAPFDSLVIGLNCERQLLYQRINQRVDAMVANGLVAENEWLRDQGPDVPALKGIGYREFIPYFAGTQELATTVTKIQTDSRHYAKRQLTWFRNQMDVQWYNLVEHPEQQAPLEVAVTKWRQAHDV</sequence>
<evidence type="ECO:0000256" key="12">
    <source>
        <dbReference type="RuleBase" id="RU003784"/>
    </source>
</evidence>
<dbReference type="Proteomes" id="UP001057532">
    <property type="component" value="Chromosome"/>
</dbReference>
<comment type="function">
    <text evidence="2 10 12">Catalyzes the transfer of a dimethylallyl group onto the adenine at position 37 in tRNAs that read codons beginning with uridine, leading to the formation of N6-(dimethylallyl)adenosine (i(6)A).</text>
</comment>
<evidence type="ECO:0000256" key="8">
    <source>
        <dbReference type="ARBA" id="ARBA00022842"/>
    </source>
</evidence>
<dbReference type="HAMAP" id="MF_00185">
    <property type="entry name" value="IPP_trans"/>
    <property type="match status" value="1"/>
</dbReference>
<feature type="region of interest" description="Interaction with substrate tRNA" evidence="10">
    <location>
        <begin position="35"/>
        <end position="38"/>
    </location>
</feature>
<dbReference type="InterPro" id="IPR027417">
    <property type="entry name" value="P-loop_NTPase"/>
</dbReference>
<evidence type="ECO:0000313" key="15">
    <source>
        <dbReference type="Proteomes" id="UP001057532"/>
    </source>
</evidence>
<evidence type="ECO:0000256" key="9">
    <source>
        <dbReference type="ARBA" id="ARBA00049563"/>
    </source>
</evidence>
<dbReference type="InterPro" id="IPR039657">
    <property type="entry name" value="Dimethylallyltransferase"/>
</dbReference>
<reference evidence="14" key="1">
    <citation type="submission" date="2022-05" db="EMBL/GenBank/DDBJ databases">
        <authorList>
            <person name="Oliphant S.A."/>
            <person name="Watson-Haigh N.S."/>
            <person name="Sumby K.M."/>
            <person name="Gardner J.M."/>
            <person name="Jiranek V."/>
        </authorList>
    </citation>
    <scope>NUCLEOTIDE SEQUENCE</scope>
    <source>
        <strain evidence="14">Ru20-1</strain>
    </source>
</reference>
<evidence type="ECO:0000256" key="1">
    <source>
        <dbReference type="ARBA" id="ARBA00001946"/>
    </source>
</evidence>
<comment type="similarity">
    <text evidence="3 10 13">Belongs to the IPP transferase family.</text>
</comment>
<dbReference type="PANTHER" id="PTHR11088:SF60">
    <property type="entry name" value="TRNA DIMETHYLALLYLTRANSFERASE"/>
    <property type="match status" value="1"/>
</dbReference>
<keyword evidence="5 10" id="KW-0819">tRNA processing</keyword>
<keyword evidence="4 10" id="KW-0808">Transferase</keyword>
<evidence type="ECO:0000256" key="4">
    <source>
        <dbReference type="ARBA" id="ARBA00022679"/>
    </source>
</evidence>
<evidence type="ECO:0000256" key="2">
    <source>
        <dbReference type="ARBA" id="ARBA00003213"/>
    </source>
</evidence>
<comment type="cofactor">
    <cofactor evidence="1 10">
        <name>Mg(2+)</name>
        <dbReference type="ChEBI" id="CHEBI:18420"/>
    </cofactor>
</comment>
<name>A0ABY5C502_9LACO</name>
<organism evidence="14 15">
    <name type="scientific">Fructilactobacillus ixorae</name>
    <dbReference type="NCBI Taxonomy" id="1750535"/>
    <lineage>
        <taxon>Bacteria</taxon>
        <taxon>Bacillati</taxon>
        <taxon>Bacillota</taxon>
        <taxon>Bacilli</taxon>
        <taxon>Lactobacillales</taxon>
        <taxon>Lactobacillaceae</taxon>
        <taxon>Fructilactobacillus</taxon>
    </lineage>
</organism>
<dbReference type="RefSeq" id="WP_252780734.1">
    <property type="nucleotide sequence ID" value="NZ_CP097478.1"/>
</dbReference>
<evidence type="ECO:0000256" key="7">
    <source>
        <dbReference type="ARBA" id="ARBA00022840"/>
    </source>
</evidence>
<dbReference type="SUPFAM" id="SSF52540">
    <property type="entry name" value="P-loop containing nucleoside triphosphate hydrolases"/>
    <property type="match status" value="2"/>
</dbReference>
<evidence type="ECO:0000256" key="13">
    <source>
        <dbReference type="RuleBase" id="RU003785"/>
    </source>
</evidence>
<dbReference type="PANTHER" id="PTHR11088">
    <property type="entry name" value="TRNA DIMETHYLALLYLTRANSFERASE"/>
    <property type="match status" value="1"/>
</dbReference>
<feature type="binding site" evidence="10">
    <location>
        <begin position="10"/>
        <end position="17"/>
    </location>
    <ligand>
        <name>ATP</name>
        <dbReference type="ChEBI" id="CHEBI:30616"/>
    </ligand>
</feature>
<feature type="binding site" evidence="10">
    <location>
        <begin position="12"/>
        <end position="17"/>
    </location>
    <ligand>
        <name>substrate</name>
    </ligand>
</feature>
<evidence type="ECO:0000256" key="10">
    <source>
        <dbReference type="HAMAP-Rule" id="MF_00185"/>
    </source>
</evidence>
<feature type="site" description="Interaction with substrate tRNA" evidence="10">
    <location>
        <position position="101"/>
    </location>
</feature>
<keyword evidence="8 10" id="KW-0460">Magnesium</keyword>
<evidence type="ECO:0000256" key="11">
    <source>
        <dbReference type="RuleBase" id="RU003783"/>
    </source>
</evidence>
<dbReference type="Pfam" id="PF01715">
    <property type="entry name" value="IPPT"/>
    <property type="match status" value="1"/>
</dbReference>